<protein>
    <submittedName>
        <fullName evidence="1">Uncharacterized protein</fullName>
    </submittedName>
</protein>
<accession>A0A2V5HUW2</accession>
<proteinExistence type="predicted"/>
<reference evidence="1 2" key="1">
    <citation type="submission" date="2018-02" db="EMBL/GenBank/DDBJ databases">
        <title>The genomes of Aspergillus section Nigri reveals drivers in fungal speciation.</title>
        <authorList>
            <consortium name="DOE Joint Genome Institute"/>
            <person name="Vesth T.C."/>
            <person name="Nybo J."/>
            <person name="Theobald S."/>
            <person name="Brandl J."/>
            <person name="Frisvad J.C."/>
            <person name="Nielsen K.F."/>
            <person name="Lyhne E.K."/>
            <person name="Kogle M.E."/>
            <person name="Kuo A."/>
            <person name="Riley R."/>
            <person name="Clum A."/>
            <person name="Nolan M."/>
            <person name="Lipzen A."/>
            <person name="Salamov A."/>
            <person name="Henrissat B."/>
            <person name="Wiebenga A."/>
            <person name="De vries R.P."/>
            <person name="Grigoriev I.V."/>
            <person name="Mortensen U.H."/>
            <person name="Andersen M.R."/>
            <person name="Baker S.E."/>
        </authorList>
    </citation>
    <scope>NUCLEOTIDE SEQUENCE [LARGE SCALE GENOMIC DNA]</scope>
    <source>
        <strain evidence="1 2">CBS 114.80</strain>
    </source>
</reference>
<dbReference type="Proteomes" id="UP000248817">
    <property type="component" value="Unassembled WGS sequence"/>
</dbReference>
<evidence type="ECO:0000313" key="2">
    <source>
        <dbReference type="Proteomes" id="UP000248817"/>
    </source>
</evidence>
<sequence length="188" mass="21010">MRKRKRGYEDRQTATASCSSCRSDAAAAAAALPCSGVSSWGDIDHPLTLHRPPSLLSLPHTNVQTTVHSWGTSSSISSLSGMLLFFPFEIRTTFRSDKLFPRRTCSRKNQSIPCLSMNCVPLDFPFSCVVCSTKYYHQVRTGSRVERKILASRGRISQLYPAREFLADRVSKIEYSLAWSRANLQNAS</sequence>
<dbReference type="AlphaFoldDB" id="A0A2V5HUW2"/>
<dbReference type="EMBL" id="KZ825650">
    <property type="protein sequence ID" value="PYI25383.1"/>
    <property type="molecule type" value="Genomic_DNA"/>
</dbReference>
<gene>
    <name evidence="1" type="ORF">BP00DRAFT_102745</name>
</gene>
<keyword evidence="2" id="KW-1185">Reference proteome</keyword>
<evidence type="ECO:0000313" key="1">
    <source>
        <dbReference type="EMBL" id="PYI25383.1"/>
    </source>
</evidence>
<name>A0A2V5HUW2_9EURO</name>
<organism evidence="1 2">
    <name type="scientific">Aspergillus indologenus CBS 114.80</name>
    <dbReference type="NCBI Taxonomy" id="1450541"/>
    <lineage>
        <taxon>Eukaryota</taxon>
        <taxon>Fungi</taxon>
        <taxon>Dikarya</taxon>
        <taxon>Ascomycota</taxon>
        <taxon>Pezizomycotina</taxon>
        <taxon>Eurotiomycetes</taxon>
        <taxon>Eurotiomycetidae</taxon>
        <taxon>Eurotiales</taxon>
        <taxon>Aspergillaceae</taxon>
        <taxon>Aspergillus</taxon>
        <taxon>Aspergillus subgen. Circumdati</taxon>
    </lineage>
</organism>